<organism evidence="12 13">
    <name type="scientific">Plectus sambesii</name>
    <dbReference type="NCBI Taxonomy" id="2011161"/>
    <lineage>
        <taxon>Eukaryota</taxon>
        <taxon>Metazoa</taxon>
        <taxon>Ecdysozoa</taxon>
        <taxon>Nematoda</taxon>
        <taxon>Chromadorea</taxon>
        <taxon>Plectida</taxon>
        <taxon>Plectina</taxon>
        <taxon>Plectoidea</taxon>
        <taxon>Plectidae</taxon>
        <taxon>Plectus</taxon>
    </lineage>
</organism>
<evidence type="ECO:0000256" key="8">
    <source>
        <dbReference type="ARBA" id="ARBA00032658"/>
    </source>
</evidence>
<name>A0A914UNJ4_9BILA</name>
<keyword evidence="5 10" id="KW-0812">Transmembrane</keyword>
<evidence type="ECO:0000256" key="6">
    <source>
        <dbReference type="ARBA" id="ARBA00022989"/>
    </source>
</evidence>
<dbReference type="InterPro" id="IPR008915">
    <property type="entry name" value="Peptidase_M50"/>
</dbReference>
<dbReference type="Proteomes" id="UP000887566">
    <property type="component" value="Unplaced"/>
</dbReference>
<accession>A0A914UNJ4</accession>
<feature type="domain" description="Peptidase M50" evidence="11">
    <location>
        <begin position="176"/>
        <end position="514"/>
    </location>
</feature>
<feature type="transmembrane region" description="Helical" evidence="10">
    <location>
        <begin position="200"/>
        <end position="220"/>
    </location>
</feature>
<protein>
    <recommendedName>
        <fullName evidence="4">Membrane-bound transcription factor site-2 protease</fullName>
        <ecNumber evidence="3">3.4.24.85</ecNumber>
    </recommendedName>
    <alternativeName>
        <fullName evidence="8">Endopeptidase S2P</fullName>
    </alternativeName>
</protein>
<dbReference type="GO" id="GO:0012505">
    <property type="term" value="C:endomembrane system"/>
    <property type="evidence" value="ECO:0007669"/>
    <property type="project" value="UniProtKB-SubCell"/>
</dbReference>
<feature type="transmembrane region" description="Helical" evidence="10">
    <location>
        <begin position="173"/>
        <end position="193"/>
    </location>
</feature>
<dbReference type="GO" id="GO:0031293">
    <property type="term" value="P:membrane protein intracellular domain proteolysis"/>
    <property type="evidence" value="ECO:0007669"/>
    <property type="project" value="TreeGrafter"/>
</dbReference>
<evidence type="ECO:0000256" key="9">
    <source>
        <dbReference type="ARBA" id="ARBA00045828"/>
    </source>
</evidence>
<keyword evidence="6 10" id="KW-1133">Transmembrane helix</keyword>
<keyword evidence="7 10" id="KW-0472">Membrane</keyword>
<evidence type="ECO:0000256" key="2">
    <source>
        <dbReference type="ARBA" id="ARBA00004127"/>
    </source>
</evidence>
<feature type="transmembrane region" description="Helical" evidence="10">
    <location>
        <begin position="506"/>
        <end position="528"/>
    </location>
</feature>
<comment type="catalytic activity">
    <reaction evidence="1">
        <text>Cleaves several transcription factors that are type-2 transmembrane proteins within membrane-spanning domains. Known substrates include sterol regulatory element-binding protein (SREBP) -1, SREBP-2 and forms of the transcriptional activator ATF6. SREBP-2 is cleaved at the site 477-DRSRILL-|-CVLTFLCLSFNPLTSLLQWGGA-505. The residues Asn-Pro, 11 residues distal to the site of cleavage in the membrane-spanning domain, are important for cleavage by S2P endopeptidase. Replacement of either of these residues does not prevent cleavage, but there is no cleavage if both of these residues are replaced.</text>
        <dbReference type="EC" id="3.4.24.85"/>
    </reaction>
</comment>
<dbReference type="GO" id="GO:1905897">
    <property type="term" value="P:regulation of response to endoplasmic reticulum stress"/>
    <property type="evidence" value="ECO:0007669"/>
    <property type="project" value="TreeGrafter"/>
</dbReference>
<comment type="subcellular location">
    <subcellularLocation>
        <location evidence="2">Endomembrane system</location>
        <topology evidence="2">Multi-pass membrane protein</topology>
    </subcellularLocation>
</comment>
<comment type="function">
    <text evidence="9">Zinc metalloprotease that mediates intramembrane proteolysis of proteins such as ATF6, ATF6B, SREBF1/SREBP1 and SREBF2/SREBP2. Catalyzes the second step in the proteolytic activation of the sterol regulatory element-binding proteins (SREBPs) SREBF1/SREBP1 and SREBF2/SREBP2: cleaves SREBPs within the first transmembrane segment, thereby releasing the N-terminal segment with a portion of the transmembrane segment attached. Mature N-terminal SREBP fragments shuttle to the nucleus and activate gene transcription. Also mediates the second step in the proteolytic activation of the cyclic AMP-dependent transcription factor ATF-6 (ATF6 and ATF6B). Involved in intramembrane proteolysis during bone formation. In astrocytes and osteoblasts, upon DNA damage and ER stress, mediates the second step of the regulated intramembrane proteolytic activation of the transcription factor CREB3L1, leading to the inhibition of cell-cycle progression.</text>
</comment>
<evidence type="ECO:0000256" key="10">
    <source>
        <dbReference type="SAM" id="Phobius"/>
    </source>
</evidence>
<keyword evidence="12" id="KW-1185">Reference proteome</keyword>
<sequence>MKATVMTVIDEDDLQKCEGANEEALRAMLLTTALSLFLGFWSSLFLADHYLRTRNFKKYLDFAERTGLLITPFQVRWYSSHFQSWMSFVSCLRVPRVQRFVSAWFTVGAASAIVSFVGMIIFLTHSLVTEIGRWWAAAVYDPDLQGITTSSPSSEDTGLLPVVPGVNVPWEHMPLFLLSLIIAGVFHELGHALAAINENVGVNGFGVFLLAIYPGAFTEIESESLGRATLLRKLRIYCGGVWHNIVLTLFALTIFYSLPIVLSPAYMTNKGVVVTSLSPDSGLAGPAGLSDGHVVYGINHCKVHNEDDWYNCLTEMRRSNFGYCVSKKDVAAQRAQKVANVYGELQCCDDNLNATQSHLCFYYKNETFVKAEFEYSCLPARYVTDHYVCNSSLPCRARTTCIYPALFNSTKLFRFFIANSSRHVLFIGHLSEVTHLVSVNGYVPRSSLFPTWLPVVLELFCKYLITFSLALALLNAVPCHSLDGQFILAVIVDGLCHRKWDRRKQLVYNLIMYYGTFLLVANVVVGLIKFMRPYVTS</sequence>
<dbReference type="PRINTS" id="PR01000">
    <property type="entry name" value="SREBPS2PTASE"/>
</dbReference>
<dbReference type="PANTHER" id="PTHR13325:SF3">
    <property type="entry name" value="MEMBRANE-BOUND TRANSCRIPTION FACTOR SITE-2 PROTEASE"/>
    <property type="match status" value="1"/>
</dbReference>
<dbReference type="WBParaSite" id="PSAMB.scaffold1128size35609.g11105.t1">
    <property type="protein sequence ID" value="PSAMB.scaffold1128size35609.g11105.t1"/>
    <property type="gene ID" value="PSAMB.scaffold1128size35609.g11105"/>
</dbReference>
<evidence type="ECO:0000256" key="3">
    <source>
        <dbReference type="ARBA" id="ARBA00012347"/>
    </source>
</evidence>
<evidence type="ECO:0000313" key="13">
    <source>
        <dbReference type="WBParaSite" id="PSAMB.scaffold1128size35609.g11105.t1"/>
    </source>
</evidence>
<evidence type="ECO:0000256" key="5">
    <source>
        <dbReference type="ARBA" id="ARBA00022692"/>
    </source>
</evidence>
<evidence type="ECO:0000256" key="4">
    <source>
        <dbReference type="ARBA" id="ARBA00014400"/>
    </source>
</evidence>
<evidence type="ECO:0000313" key="12">
    <source>
        <dbReference type="Proteomes" id="UP000887566"/>
    </source>
</evidence>
<feature type="transmembrane region" description="Helical" evidence="10">
    <location>
        <begin position="103"/>
        <end position="124"/>
    </location>
</feature>
<dbReference type="Pfam" id="PF02163">
    <property type="entry name" value="Peptidase_M50"/>
    <property type="match status" value="1"/>
</dbReference>
<dbReference type="InterPro" id="IPR001193">
    <property type="entry name" value="MBTPS2"/>
</dbReference>
<evidence type="ECO:0000256" key="7">
    <source>
        <dbReference type="ARBA" id="ARBA00023136"/>
    </source>
</evidence>
<dbReference type="GO" id="GO:0016020">
    <property type="term" value="C:membrane"/>
    <property type="evidence" value="ECO:0007669"/>
    <property type="project" value="InterPro"/>
</dbReference>
<dbReference type="GO" id="GO:0004222">
    <property type="term" value="F:metalloendopeptidase activity"/>
    <property type="evidence" value="ECO:0007669"/>
    <property type="project" value="InterPro"/>
</dbReference>
<dbReference type="EC" id="3.4.24.85" evidence="3"/>
<proteinExistence type="predicted"/>
<dbReference type="PANTHER" id="PTHR13325">
    <property type="entry name" value="PROTEASE M50 MEMBRANE-BOUND TRANSCRIPTION FACTOR SITE 2 PROTEASE"/>
    <property type="match status" value="1"/>
</dbReference>
<dbReference type="GO" id="GO:0005737">
    <property type="term" value="C:cytoplasm"/>
    <property type="evidence" value="ECO:0007669"/>
    <property type="project" value="TreeGrafter"/>
</dbReference>
<evidence type="ECO:0000259" key="11">
    <source>
        <dbReference type="Pfam" id="PF02163"/>
    </source>
</evidence>
<evidence type="ECO:0000256" key="1">
    <source>
        <dbReference type="ARBA" id="ARBA00001350"/>
    </source>
</evidence>
<feature type="transmembrane region" description="Helical" evidence="10">
    <location>
        <begin position="240"/>
        <end position="262"/>
    </location>
</feature>
<dbReference type="AlphaFoldDB" id="A0A914UNJ4"/>
<reference evidence="13" key="1">
    <citation type="submission" date="2022-11" db="UniProtKB">
        <authorList>
            <consortium name="WormBaseParasite"/>
        </authorList>
    </citation>
    <scope>IDENTIFICATION</scope>
</reference>
<feature type="transmembrane region" description="Helical" evidence="10">
    <location>
        <begin position="24"/>
        <end position="47"/>
    </location>
</feature>